<sequence>MPKINIAIDGPVGSGKTTIGRLVAQKLNYQFLDSDWFLIDNPEIAVQLEQQRDILGSEKIGNLASQLAIIKELRTIILNCQRLLTQNKGWVVVGRDITSEQHQGKINREQVEKDLLARDEKDKNRTLSPLRKTAD</sequence>
<dbReference type="Proteomes" id="UP000789920">
    <property type="component" value="Unassembled WGS sequence"/>
</dbReference>
<gene>
    <name evidence="1" type="ORF">RPERSI_LOCUS31549</name>
</gene>
<evidence type="ECO:0000313" key="2">
    <source>
        <dbReference type="Proteomes" id="UP000789920"/>
    </source>
</evidence>
<protein>
    <submittedName>
        <fullName evidence="1">15651_t:CDS:1</fullName>
    </submittedName>
</protein>
<accession>A0ACA9SI96</accession>
<comment type="caution">
    <text evidence="1">The sequence shown here is derived from an EMBL/GenBank/DDBJ whole genome shotgun (WGS) entry which is preliminary data.</text>
</comment>
<proteinExistence type="predicted"/>
<reference evidence="1" key="1">
    <citation type="submission" date="2021-06" db="EMBL/GenBank/DDBJ databases">
        <authorList>
            <person name="Kallberg Y."/>
            <person name="Tangrot J."/>
            <person name="Rosling A."/>
        </authorList>
    </citation>
    <scope>NUCLEOTIDE SEQUENCE</scope>
    <source>
        <strain evidence="1">MA461A</strain>
    </source>
</reference>
<dbReference type="EMBL" id="CAJVQC010127587">
    <property type="protein sequence ID" value="CAG8840730.1"/>
    <property type="molecule type" value="Genomic_DNA"/>
</dbReference>
<name>A0ACA9SI96_9GLOM</name>
<organism evidence="1 2">
    <name type="scientific">Racocetra persica</name>
    <dbReference type="NCBI Taxonomy" id="160502"/>
    <lineage>
        <taxon>Eukaryota</taxon>
        <taxon>Fungi</taxon>
        <taxon>Fungi incertae sedis</taxon>
        <taxon>Mucoromycota</taxon>
        <taxon>Glomeromycotina</taxon>
        <taxon>Glomeromycetes</taxon>
        <taxon>Diversisporales</taxon>
        <taxon>Gigasporaceae</taxon>
        <taxon>Racocetra</taxon>
    </lineage>
</organism>
<keyword evidence="2" id="KW-1185">Reference proteome</keyword>
<feature type="non-terminal residue" evidence="1">
    <location>
        <position position="135"/>
    </location>
</feature>
<evidence type="ECO:0000313" key="1">
    <source>
        <dbReference type="EMBL" id="CAG8840730.1"/>
    </source>
</evidence>